<comment type="caution">
    <text evidence="8">The sequence shown here is derived from an EMBL/GenBank/DDBJ whole genome shotgun (WGS) entry which is preliminary data.</text>
</comment>
<dbReference type="SMART" id="SM00382">
    <property type="entry name" value="AAA"/>
    <property type="match status" value="1"/>
</dbReference>
<dbReference type="GO" id="GO:0016887">
    <property type="term" value="F:ATP hydrolysis activity"/>
    <property type="evidence" value="ECO:0007669"/>
    <property type="project" value="InterPro"/>
</dbReference>
<dbReference type="PROSITE" id="PS50893">
    <property type="entry name" value="ABC_TRANSPORTER_2"/>
    <property type="match status" value="1"/>
</dbReference>
<keyword evidence="4 8" id="KW-0067">ATP-binding</keyword>
<keyword evidence="3" id="KW-0547">Nucleotide-binding</keyword>
<dbReference type="SUPFAM" id="SSF52540">
    <property type="entry name" value="P-loop containing nucleoside triphosphate hydrolases"/>
    <property type="match status" value="1"/>
</dbReference>
<proteinExistence type="predicted"/>
<evidence type="ECO:0000313" key="9">
    <source>
        <dbReference type="Proteomes" id="UP000026714"/>
    </source>
</evidence>
<reference evidence="8 9" key="1">
    <citation type="journal article" date="2014" name="FEMS Microbiol. Ecol.">
        <title>Sphaerotilus natans encrusted with nanoball-shaped Fe(III) oxide minerals formed by nitrate-reducing mixotrophic Fe(II) oxidation.</title>
        <authorList>
            <person name="Park S."/>
            <person name="Kim D.H."/>
            <person name="Lee J.H."/>
            <person name="Hur H.G."/>
        </authorList>
    </citation>
    <scope>NUCLEOTIDE SEQUENCE [LARGE SCALE GENOMIC DNA]</scope>
    <source>
        <strain evidence="8 9">DSM 6575</strain>
    </source>
</reference>
<dbReference type="InterPro" id="IPR027417">
    <property type="entry name" value="P-loop_NTPase"/>
</dbReference>
<dbReference type="EMBL" id="AZRA01000062">
    <property type="protein sequence ID" value="KDB51957.1"/>
    <property type="molecule type" value="Genomic_DNA"/>
</dbReference>
<dbReference type="GO" id="GO:0005524">
    <property type="term" value="F:ATP binding"/>
    <property type="evidence" value="ECO:0007669"/>
    <property type="project" value="UniProtKB-KW"/>
</dbReference>
<dbReference type="PANTHER" id="PTHR42794:SF1">
    <property type="entry name" value="HEMIN IMPORT ATP-BINDING PROTEIN HMUV"/>
    <property type="match status" value="1"/>
</dbReference>
<dbReference type="PANTHER" id="PTHR42794">
    <property type="entry name" value="HEMIN IMPORT ATP-BINDING PROTEIN HMUV"/>
    <property type="match status" value="1"/>
</dbReference>
<keyword evidence="2" id="KW-1003">Cell membrane</keyword>
<evidence type="ECO:0000256" key="2">
    <source>
        <dbReference type="ARBA" id="ARBA00022475"/>
    </source>
</evidence>
<dbReference type="Proteomes" id="UP000026714">
    <property type="component" value="Unassembled WGS sequence"/>
</dbReference>
<dbReference type="STRING" id="34103.SAMN05421778_10647"/>
<accession>A0A059KKH2</accession>
<sequence length="270" mass="28935">MMSRMMMTPCLLEIVGLQACIGAERRLGPLDLRLEVGERVALLGPSGVGKSTLLRLIAAELTPQGGQVRFEGRDLTGWSGAGLARRRAVLPQSHAVAFGLNAELVVALGRAALDPDPQGADIVAEAMAQACAGHLLGRRFDTLSGGEQARVQLARVFAQLWDVEAGLLLVDEPLAALDPGLQLELMEAITGFARMRGHALLAVLHDVQLALGHFGRLWLLGPEGGIRDLPADAGDERVRQALQALYRIDFHRVDTPDGPALVPARHRRSV</sequence>
<name>A0A059KKH2_9BURK</name>
<dbReference type="Gene3D" id="3.40.50.300">
    <property type="entry name" value="P-loop containing nucleotide triphosphate hydrolases"/>
    <property type="match status" value="1"/>
</dbReference>
<evidence type="ECO:0000256" key="4">
    <source>
        <dbReference type="ARBA" id="ARBA00022840"/>
    </source>
</evidence>
<dbReference type="AlphaFoldDB" id="A0A059KKH2"/>
<dbReference type="InterPro" id="IPR017871">
    <property type="entry name" value="ABC_transporter-like_CS"/>
</dbReference>
<evidence type="ECO:0000256" key="5">
    <source>
        <dbReference type="ARBA" id="ARBA00022967"/>
    </source>
</evidence>
<gene>
    <name evidence="8" type="ORF">X805_24350</name>
</gene>
<dbReference type="eggNOG" id="COG1120">
    <property type="taxonomic scope" value="Bacteria"/>
</dbReference>
<dbReference type="PATRIC" id="fig|1286631.3.peg.2382"/>
<keyword evidence="2" id="KW-0472">Membrane</keyword>
<dbReference type="Pfam" id="PF00005">
    <property type="entry name" value="ABC_tran"/>
    <property type="match status" value="1"/>
</dbReference>
<evidence type="ECO:0000313" key="8">
    <source>
        <dbReference type="EMBL" id="KDB51957.1"/>
    </source>
</evidence>
<keyword evidence="1" id="KW-0813">Transport</keyword>
<keyword evidence="9" id="KW-1185">Reference proteome</keyword>
<dbReference type="InterPro" id="IPR003439">
    <property type="entry name" value="ABC_transporter-like_ATP-bd"/>
</dbReference>
<evidence type="ECO:0000256" key="3">
    <source>
        <dbReference type="ARBA" id="ARBA00022741"/>
    </source>
</evidence>
<feature type="domain" description="ABC transporter" evidence="7">
    <location>
        <begin position="12"/>
        <end position="248"/>
    </location>
</feature>
<evidence type="ECO:0000256" key="1">
    <source>
        <dbReference type="ARBA" id="ARBA00022448"/>
    </source>
</evidence>
<keyword evidence="5" id="KW-1278">Translocase</keyword>
<dbReference type="PROSITE" id="PS00211">
    <property type="entry name" value="ABC_TRANSPORTER_1"/>
    <property type="match status" value="1"/>
</dbReference>
<dbReference type="InterPro" id="IPR003593">
    <property type="entry name" value="AAA+_ATPase"/>
</dbReference>
<comment type="function">
    <text evidence="6">Part of the ABC transporter complex HmuTUV involved in hemin import. Responsible for energy coupling to the transport system.</text>
</comment>
<organism evidence="8 9">
    <name type="scientific">Sphaerotilus natans subsp. natans DSM 6575</name>
    <dbReference type="NCBI Taxonomy" id="1286631"/>
    <lineage>
        <taxon>Bacteria</taxon>
        <taxon>Pseudomonadati</taxon>
        <taxon>Pseudomonadota</taxon>
        <taxon>Betaproteobacteria</taxon>
        <taxon>Burkholderiales</taxon>
        <taxon>Sphaerotilaceae</taxon>
        <taxon>Sphaerotilus</taxon>
    </lineage>
</organism>
<evidence type="ECO:0000259" key="7">
    <source>
        <dbReference type="PROSITE" id="PS50893"/>
    </source>
</evidence>
<evidence type="ECO:0000256" key="6">
    <source>
        <dbReference type="ARBA" id="ARBA00037066"/>
    </source>
</evidence>
<protein>
    <submittedName>
        <fullName evidence="8">Iron complex transport system ATP-binding protein</fullName>
    </submittedName>
</protein>